<evidence type="ECO:0000256" key="3">
    <source>
        <dbReference type="ARBA" id="ARBA00022989"/>
    </source>
</evidence>
<feature type="transmembrane region" description="Helical" evidence="5">
    <location>
        <begin position="29"/>
        <end position="48"/>
    </location>
</feature>
<dbReference type="Gene3D" id="1.10.287.70">
    <property type="match status" value="1"/>
</dbReference>
<feature type="transmembrane region" description="Helical" evidence="5">
    <location>
        <begin position="206"/>
        <end position="233"/>
    </location>
</feature>
<feature type="domain" description="Ion transport" evidence="6">
    <location>
        <begin position="30"/>
        <end position="243"/>
    </location>
</feature>
<dbReference type="GO" id="GO:0001518">
    <property type="term" value="C:voltage-gated sodium channel complex"/>
    <property type="evidence" value="ECO:0007669"/>
    <property type="project" value="TreeGrafter"/>
</dbReference>
<reference evidence="7 8" key="1">
    <citation type="submission" date="2017-09" db="EMBL/GenBank/DDBJ databases">
        <authorList>
            <person name="Ehlers B."/>
            <person name="Leendertz F.H."/>
        </authorList>
    </citation>
    <scope>NUCLEOTIDE SEQUENCE [LARGE SCALE GENOMIC DNA]</scope>
    <source>
        <strain evidence="7 8">USBA 140</strain>
    </source>
</reference>
<feature type="transmembrane region" description="Helical" evidence="5">
    <location>
        <begin position="174"/>
        <end position="194"/>
    </location>
</feature>
<dbReference type="InterPro" id="IPR027359">
    <property type="entry name" value="Volt_channel_dom_sf"/>
</dbReference>
<feature type="transmembrane region" description="Helical" evidence="5">
    <location>
        <begin position="93"/>
        <end position="113"/>
    </location>
</feature>
<keyword evidence="7" id="KW-0813">Transport</keyword>
<dbReference type="Gene3D" id="1.20.120.350">
    <property type="entry name" value="Voltage-gated potassium channels. Chain C"/>
    <property type="match status" value="1"/>
</dbReference>
<dbReference type="PANTHER" id="PTHR10037">
    <property type="entry name" value="VOLTAGE-GATED CATION CHANNEL CALCIUM AND SODIUM"/>
    <property type="match status" value="1"/>
</dbReference>
<organism evidence="7 8">
    <name type="scientific">Caenispirillum bisanense</name>
    <dbReference type="NCBI Taxonomy" id="414052"/>
    <lineage>
        <taxon>Bacteria</taxon>
        <taxon>Pseudomonadati</taxon>
        <taxon>Pseudomonadota</taxon>
        <taxon>Alphaproteobacteria</taxon>
        <taxon>Rhodospirillales</taxon>
        <taxon>Novispirillaceae</taxon>
        <taxon>Caenispirillum</taxon>
    </lineage>
</organism>
<keyword evidence="2 5" id="KW-0812">Transmembrane</keyword>
<evidence type="ECO:0000256" key="4">
    <source>
        <dbReference type="ARBA" id="ARBA00023136"/>
    </source>
</evidence>
<protein>
    <submittedName>
        <fullName evidence="7">Voltage-gated sodium channel</fullName>
    </submittedName>
</protein>
<evidence type="ECO:0000256" key="2">
    <source>
        <dbReference type="ARBA" id="ARBA00022692"/>
    </source>
</evidence>
<keyword evidence="3 5" id="KW-1133">Transmembrane helix</keyword>
<gene>
    <name evidence="7" type="ORF">SAMN05421508_104341</name>
</gene>
<dbReference type="PANTHER" id="PTHR10037:SF62">
    <property type="entry name" value="SODIUM CHANNEL PROTEIN 60E"/>
    <property type="match status" value="1"/>
</dbReference>
<keyword evidence="8" id="KW-1185">Reference proteome</keyword>
<evidence type="ECO:0000259" key="6">
    <source>
        <dbReference type="Pfam" id="PF00520"/>
    </source>
</evidence>
<evidence type="ECO:0000313" key="7">
    <source>
        <dbReference type="EMBL" id="SOD95440.1"/>
    </source>
</evidence>
<comment type="subcellular location">
    <subcellularLocation>
        <location evidence="1">Membrane</location>
        <topology evidence="1">Multi-pass membrane protein</topology>
    </subcellularLocation>
</comment>
<evidence type="ECO:0000256" key="5">
    <source>
        <dbReference type="SAM" id="Phobius"/>
    </source>
</evidence>
<keyword evidence="4 5" id="KW-0472">Membrane</keyword>
<dbReference type="AlphaFoldDB" id="A0A286GIV9"/>
<evidence type="ECO:0000256" key="1">
    <source>
        <dbReference type="ARBA" id="ARBA00004141"/>
    </source>
</evidence>
<proteinExistence type="predicted"/>
<keyword evidence="7" id="KW-0406">Ion transport</keyword>
<dbReference type="OrthoDB" id="5297065at2"/>
<dbReference type="InterPro" id="IPR005821">
    <property type="entry name" value="Ion_trans_dom"/>
</dbReference>
<dbReference type="SUPFAM" id="SSF81324">
    <property type="entry name" value="Voltage-gated potassium channels"/>
    <property type="match status" value="1"/>
</dbReference>
<name>A0A286GIV9_9PROT</name>
<sequence>MHGGIILNTVAVRAGILERAGVWVESGPVQLVITVLIIVNAIILGLDTSKTVTDAIGPQLHLLDQAILGVFIVELVLRIGYRRLSFFRDGWSLFDFAVVLIAVVPTTPGLAVLRSLRVLRVLRLITVLPRLKMIVSALISSLPGLGMIMLLQSLIFYVGAVIATKVFGATFPDWFGTLGASLYTLFQIMTLESWSMGIVRPVMDNYPYAWVFFVPFILIATFTMLNLFIAVIVNAMQTLHEEEAAEITDEIRSAAHVEGEQLALRLEQMQAELVAIRSALEQRPPAAG</sequence>
<dbReference type="GO" id="GO:0005248">
    <property type="term" value="F:voltage-gated sodium channel activity"/>
    <property type="evidence" value="ECO:0007669"/>
    <property type="project" value="TreeGrafter"/>
</dbReference>
<dbReference type="Proteomes" id="UP000219621">
    <property type="component" value="Unassembled WGS sequence"/>
</dbReference>
<keyword evidence="7" id="KW-0407">Ion channel</keyword>
<evidence type="ECO:0000313" key="8">
    <source>
        <dbReference type="Proteomes" id="UP000219621"/>
    </source>
</evidence>
<dbReference type="Pfam" id="PF00520">
    <property type="entry name" value="Ion_trans"/>
    <property type="match status" value="1"/>
</dbReference>
<accession>A0A286GIV9</accession>
<dbReference type="InterPro" id="IPR043203">
    <property type="entry name" value="VGCC_Ca_Na"/>
</dbReference>
<dbReference type="EMBL" id="OCNJ01000004">
    <property type="protein sequence ID" value="SOD95440.1"/>
    <property type="molecule type" value="Genomic_DNA"/>
</dbReference>
<feature type="transmembrane region" description="Helical" evidence="5">
    <location>
        <begin position="134"/>
        <end position="162"/>
    </location>
</feature>